<accession>A0A7M7J890</accession>
<dbReference type="EnsemblMetazoa" id="XM_022788731">
    <property type="protein sequence ID" value="XP_022644466"/>
    <property type="gene ID" value="LOC111243340"/>
</dbReference>
<reference evidence="2" key="1">
    <citation type="submission" date="2021-01" db="UniProtKB">
        <authorList>
            <consortium name="EnsemblMetazoa"/>
        </authorList>
    </citation>
    <scope>IDENTIFICATION</scope>
</reference>
<evidence type="ECO:0000256" key="1">
    <source>
        <dbReference type="SAM" id="MobiDB-lite"/>
    </source>
</evidence>
<sequence length="462" mass="49536">MGCTQRGRGWRNINKAGENWRTGTSSCQVVTASSSSMSRSLLSAASSLASMKWPFSSQSTLGETALSTNRFVASLPDSSSSRNNSFNGNNNSNNTINNDAGVSSSLSKNYSPVVGIVLRVNNNDGMVQQQQQQQCHQQSLSVDSTSWCGRSTPGDDNTERINGHESSQLIILEGDFTLKNEDAYPIVTADNDRSDNDNNNKSYVTTEGFSNNSHEHTHKSGRDELVANSMSLTNRILLPTPAIARAFSGLGTQVGRALPISNNHNNIPVMMADTDGIVKRLQCAESRPMRLAGCYDETPLLLQIPVIRFETTGFAPPQARRAAIMRLMSRMSDNSAVAGSQAYCYALLSITTPKSNAYSSSSSSMSTTISTSDTATNNNTYSPSIEATTTNLPSFSSSVTTRTATTRISAIPTVSTSTILTITSSTDTPTSSTVTDTTQSAIRKRAAFRDTSDPSAKQAKTL</sequence>
<proteinExistence type="predicted"/>
<dbReference type="KEGG" id="vde:111243340"/>
<feature type="region of interest" description="Disordered" evidence="1">
    <location>
        <begin position="188"/>
        <end position="221"/>
    </location>
</feature>
<dbReference type="RefSeq" id="XP_022644466.1">
    <property type="nucleotide sequence ID" value="XM_022788731.1"/>
</dbReference>
<dbReference type="InParanoid" id="A0A7M7J890"/>
<feature type="compositionally biased region" description="Polar residues" evidence="1">
    <location>
        <begin position="201"/>
        <end position="212"/>
    </location>
</feature>
<evidence type="ECO:0000313" key="3">
    <source>
        <dbReference type="Proteomes" id="UP000594260"/>
    </source>
</evidence>
<keyword evidence="3" id="KW-1185">Reference proteome</keyword>
<feature type="compositionally biased region" description="Low complexity" evidence="1">
    <location>
        <begin position="78"/>
        <end position="98"/>
    </location>
</feature>
<name>A0A7M7J890_VARDE</name>
<organism evidence="2 3">
    <name type="scientific">Varroa destructor</name>
    <name type="common">Honeybee mite</name>
    <dbReference type="NCBI Taxonomy" id="109461"/>
    <lineage>
        <taxon>Eukaryota</taxon>
        <taxon>Metazoa</taxon>
        <taxon>Ecdysozoa</taxon>
        <taxon>Arthropoda</taxon>
        <taxon>Chelicerata</taxon>
        <taxon>Arachnida</taxon>
        <taxon>Acari</taxon>
        <taxon>Parasitiformes</taxon>
        <taxon>Mesostigmata</taxon>
        <taxon>Gamasina</taxon>
        <taxon>Dermanyssoidea</taxon>
        <taxon>Varroidae</taxon>
        <taxon>Varroa</taxon>
    </lineage>
</organism>
<dbReference type="Proteomes" id="UP000594260">
    <property type="component" value="Unplaced"/>
</dbReference>
<dbReference type="GeneID" id="111243340"/>
<protein>
    <submittedName>
        <fullName evidence="2">Uncharacterized protein</fullName>
    </submittedName>
</protein>
<evidence type="ECO:0000313" key="2">
    <source>
        <dbReference type="EnsemblMetazoa" id="XP_022644466"/>
    </source>
</evidence>
<dbReference type="AlphaFoldDB" id="A0A7M7J890"/>
<feature type="region of interest" description="Disordered" evidence="1">
    <location>
        <begin position="359"/>
        <end position="381"/>
    </location>
</feature>
<feature type="region of interest" description="Disordered" evidence="1">
    <location>
        <begin position="76"/>
        <end position="100"/>
    </location>
</feature>